<dbReference type="SUPFAM" id="SSF53623">
    <property type="entry name" value="MurD-like peptide ligases, catalytic domain"/>
    <property type="match status" value="1"/>
</dbReference>
<dbReference type="InterPro" id="IPR036565">
    <property type="entry name" value="Mur-like_cat_sf"/>
</dbReference>
<evidence type="ECO:0000259" key="6">
    <source>
        <dbReference type="Pfam" id="PF08245"/>
    </source>
</evidence>
<evidence type="ECO:0000256" key="4">
    <source>
        <dbReference type="SAM" id="Phobius"/>
    </source>
</evidence>
<evidence type="ECO:0000256" key="2">
    <source>
        <dbReference type="ARBA" id="ARBA00022741"/>
    </source>
</evidence>
<organism evidence="7 8">
    <name type="scientific">Hornefia porci</name>
    <dbReference type="NCBI Taxonomy" id="2652292"/>
    <lineage>
        <taxon>Bacteria</taxon>
        <taxon>Bacillati</taxon>
        <taxon>Bacillota</taxon>
        <taxon>Clostridia</taxon>
        <taxon>Peptostreptococcales</taxon>
        <taxon>Anaerovoracaceae</taxon>
        <taxon>Hornefia</taxon>
    </lineage>
</organism>
<feature type="transmembrane region" description="Helical" evidence="4">
    <location>
        <begin position="131"/>
        <end position="151"/>
    </location>
</feature>
<feature type="transmembrane region" description="Helical" evidence="4">
    <location>
        <begin position="7"/>
        <end position="24"/>
    </location>
</feature>
<proteinExistence type="predicted"/>
<keyword evidence="2" id="KW-0547">Nucleotide-binding</keyword>
<feature type="domain" description="Mur ligase central" evidence="6">
    <location>
        <begin position="181"/>
        <end position="369"/>
    </location>
</feature>
<dbReference type="Pfam" id="PF08245">
    <property type="entry name" value="Mur_ligase_M"/>
    <property type="match status" value="1"/>
</dbReference>
<dbReference type="EMBL" id="MJIE01000001">
    <property type="protein sequence ID" value="OLR56330.1"/>
    <property type="molecule type" value="Genomic_DNA"/>
</dbReference>
<evidence type="ECO:0000313" key="7">
    <source>
        <dbReference type="EMBL" id="OLR56330.1"/>
    </source>
</evidence>
<feature type="transmembrane region" description="Helical" evidence="4">
    <location>
        <begin position="51"/>
        <end position="84"/>
    </location>
</feature>
<accession>A0A1Q9JJE8</accession>
<dbReference type="InterPro" id="IPR004101">
    <property type="entry name" value="Mur_ligase_C"/>
</dbReference>
<reference evidence="7 8" key="1">
    <citation type="journal article" date="2016" name="Appl. Environ. Microbiol.">
        <title>Function and Phylogeny of Bacterial Butyryl Coenzyme A:Acetate Transferases and Their Diversity in the Proximal Colon of Swine.</title>
        <authorList>
            <person name="Trachsel J."/>
            <person name="Bayles D.O."/>
            <person name="Looft T."/>
            <person name="Levine U.Y."/>
            <person name="Allen H.K."/>
        </authorList>
    </citation>
    <scope>NUCLEOTIDE SEQUENCE [LARGE SCALE GENOMIC DNA]</scope>
    <source>
        <strain evidence="7 8">68-3-10</strain>
    </source>
</reference>
<dbReference type="GO" id="GO:0005524">
    <property type="term" value="F:ATP binding"/>
    <property type="evidence" value="ECO:0007669"/>
    <property type="project" value="UniProtKB-KW"/>
</dbReference>
<dbReference type="InterPro" id="IPR051046">
    <property type="entry name" value="MurCDEF_CellWall_CoF430Synth"/>
</dbReference>
<dbReference type="OrthoDB" id="9801978at2"/>
<gene>
    <name evidence="7" type="ORF">BHK98_09780</name>
</gene>
<keyword evidence="4" id="KW-0472">Membrane</keyword>
<feature type="domain" description="Mur ligase C-terminal" evidence="5">
    <location>
        <begin position="391"/>
        <end position="511"/>
    </location>
</feature>
<keyword evidence="8" id="KW-1185">Reference proteome</keyword>
<dbReference type="STRING" id="1261640.BHK98_09780"/>
<evidence type="ECO:0000256" key="3">
    <source>
        <dbReference type="ARBA" id="ARBA00022840"/>
    </source>
</evidence>
<dbReference type="GO" id="GO:0016881">
    <property type="term" value="F:acid-amino acid ligase activity"/>
    <property type="evidence" value="ECO:0007669"/>
    <property type="project" value="InterPro"/>
</dbReference>
<dbReference type="Gene3D" id="3.90.190.20">
    <property type="entry name" value="Mur ligase, C-terminal domain"/>
    <property type="match status" value="1"/>
</dbReference>
<keyword evidence="1" id="KW-0436">Ligase</keyword>
<sequence length="520" mass="58153">MEFFQIVVSIVMLPAFLLVMRYNMHMFQLNGYFNGEHRSWLKQKHGKQRSLLFLCVFGVLSAVFPTALPLTALLVTALVVLRYYQFLKKINTKKNIVYTHRVQRMIGADIVLAAVIAAAAVRGLGISVLPGTLAVLTALQMVVFLFINVLMKPFEKMIKGRYIRDAERILAANPDLKIIGVTGSYGKTSVKFYLQTLLSSRFSVLVTPESYNTPMGVVKTIRESLRSTHEIFVCEMGARKTGEIREICDFVHPDHGLITSIGPAHLETFHSIDNIVKTKFELADALPEGGTLFLNGDNEYLSENSEKYPNVVFYRNHSAGAGYCAGNIHLSQKGTEFTVTAPSGETEKFQTRLLGEHNIINIAGAIAVANTFGIPLKELRVPVRRIRPVPHRMEMIERGAVTIIDDAYNSNPVGSRAAVETLKSFDGIRILITPGMVELGDREDEYNYKFGGYAADCCDYVLLIGRRHTAPIEKGLLEKGFPGERCHVYEHLRDALDFAYGIRAEGHKFILLENDLPDNY</sequence>
<dbReference type="InterPro" id="IPR013221">
    <property type="entry name" value="Mur_ligase_cen"/>
</dbReference>
<name>A0A1Q9JJE8_9FIRM</name>
<dbReference type="InterPro" id="IPR036615">
    <property type="entry name" value="Mur_ligase_C_dom_sf"/>
</dbReference>
<keyword evidence="4" id="KW-0812">Transmembrane</keyword>
<evidence type="ECO:0000313" key="8">
    <source>
        <dbReference type="Proteomes" id="UP000187404"/>
    </source>
</evidence>
<dbReference type="SUPFAM" id="SSF53244">
    <property type="entry name" value="MurD-like peptide ligases, peptide-binding domain"/>
    <property type="match status" value="1"/>
</dbReference>
<protein>
    <recommendedName>
        <fullName evidence="9">UDP-N-acetylmuramoyl-tripeptide--D-alanyl-D-alanine ligase</fullName>
    </recommendedName>
</protein>
<dbReference type="Proteomes" id="UP000187404">
    <property type="component" value="Unassembled WGS sequence"/>
</dbReference>
<dbReference type="PANTHER" id="PTHR43024">
    <property type="entry name" value="UDP-N-ACETYLMURAMOYL-TRIPEPTIDE--D-ALANYL-D-ALANINE LIGASE"/>
    <property type="match status" value="1"/>
</dbReference>
<dbReference type="RefSeq" id="WP_075713850.1">
    <property type="nucleotide sequence ID" value="NZ_MJIE01000001.1"/>
</dbReference>
<evidence type="ECO:0000256" key="1">
    <source>
        <dbReference type="ARBA" id="ARBA00022598"/>
    </source>
</evidence>
<comment type="caution">
    <text evidence="7">The sequence shown here is derived from an EMBL/GenBank/DDBJ whole genome shotgun (WGS) entry which is preliminary data.</text>
</comment>
<evidence type="ECO:0000259" key="5">
    <source>
        <dbReference type="Pfam" id="PF02875"/>
    </source>
</evidence>
<dbReference type="Pfam" id="PF02875">
    <property type="entry name" value="Mur_ligase_C"/>
    <property type="match status" value="1"/>
</dbReference>
<dbReference type="PANTHER" id="PTHR43024:SF1">
    <property type="entry name" value="UDP-N-ACETYLMURAMOYL-TRIPEPTIDE--D-ALANYL-D-ALANINE LIGASE"/>
    <property type="match status" value="1"/>
</dbReference>
<feature type="transmembrane region" description="Helical" evidence="4">
    <location>
        <begin position="105"/>
        <end position="125"/>
    </location>
</feature>
<keyword evidence="4" id="KW-1133">Transmembrane helix</keyword>
<dbReference type="AlphaFoldDB" id="A0A1Q9JJE8"/>
<dbReference type="Gene3D" id="3.40.1190.10">
    <property type="entry name" value="Mur-like, catalytic domain"/>
    <property type="match status" value="1"/>
</dbReference>
<keyword evidence="3" id="KW-0067">ATP-binding</keyword>
<evidence type="ECO:0008006" key="9">
    <source>
        <dbReference type="Google" id="ProtNLM"/>
    </source>
</evidence>